<dbReference type="OrthoDB" id="7784409at2"/>
<accession>A0A558QX95</accession>
<evidence type="ECO:0000259" key="6">
    <source>
        <dbReference type="Pfam" id="PF04357"/>
    </source>
</evidence>
<keyword evidence="4 5" id="KW-0472">Membrane</keyword>
<evidence type="ECO:0000313" key="7">
    <source>
        <dbReference type="EMBL" id="TVV71745.1"/>
    </source>
</evidence>
<dbReference type="InterPro" id="IPR007452">
    <property type="entry name" value="TamB_C"/>
</dbReference>
<keyword evidence="3 5" id="KW-1133">Transmembrane helix</keyword>
<dbReference type="EMBL" id="VNIM01000079">
    <property type="protein sequence ID" value="TVV71745.1"/>
    <property type="molecule type" value="Genomic_DNA"/>
</dbReference>
<sequence length="1405" mass="146228">MDTAAEPDAAPRAVPPVRRRRRRRFRSLRWLGLLLLALIAAIGLALVVIDTDPGHRFLADRIAALKPASGLRIRIGRIDGSIWGETRLRDVRLYDPKGLFLEVPELALDWHPTAWAANRLDIDRLATDLAILHRLPALRDTGSDGPILPGFDIRLGRLDVGTLRIEPAVTGRRRLGRLAGRADIHACRALIHLAASTNAGDRLRLLLDAAPDSDRFDLEARLAAPSGGLVGALAGTKRPMALVIGGDGGWAAWKGRARLDVSASRIADLALEAHGGTYALSGMLAPSPILQGKLQRLSAPRMLVTGAAKLANRRLDSTLSLRSPALSLDLAGVVDLAESAFDGMRINLRLLRPPALFPNMTGRAIHLRTTLDGPFDTAAFDYALTADQVQFDDTGFETVRAQGHGRLSKSPVTLPVRLTARRVTGVGDVAGGILANLAIDGTLKVTAKTVTGEGLALSSDKIKGRLALLLDLVTGRYDVTLSGGLTRYLIPGLGLVDVTTELKVVPGPAGRGTMVVGKGRAWVRRFDNAFLAGLAGGLPMIETGLVRGPDGVLGLRGLVLTGPQIRITGNGIRRRDGTFAFTGGGTQGEYGPFTMTLDGDISRPKVDLVLARPMDALGLAGVTLNLSPNPGGYAYAARGQSTLGPFTSTGAILLPSGAPATIAVAAIDVANTRASGALRSDPGGFTGRLAVAGGGLDGTLDFRTAGAGDAPVQEAVQEIAVKLAANGATLPGPPVVAVRKGVMEGLIRLDPAGTTIRGSVNAQGIRRGGLSLARLAATADLTDGNGRVRASLAGSRGRAFDLVTEAALSPGRGRLTGQGNVDRRPIRLTAPADFTREGDGWRLAPARLEFAGGTATLAGRFGASATELDAGLERMPLTVLDIAAPGLGLGGAASGKLAYRQAGAAAPTGRADLIVRGLTRSGLVLSSRPVDMGVAAVLSASGAVARAVVASGGRTIGRAQGRIAPLPPGGDLADRLANAPLFAQLRYDGPADILWRLTGVETIDLSGPVAIGADMSGRLADPQIRGSLRTSGARLESGVTGTVLTGLQASGRFGGSRLVIDRYAAATPKGGTVSGRATFDLAAARGFGMDIAVDARQAVLLDRDEMGATVTGPLTIRSDGVGGVIAGDVTLDKARYRLGQAAAATIPRLPVSEINRPADEGEEQAAPVPWRLDLHAKARNQVAVTGLGLDSEWRADLTIKGTVDNPAITGRADLVRGGYEFAGRRFDLDRGAIRFLGDAPPDPVLDIVAQANIQGLNATIRVSGTGLRPEIDFTSVPALPEDELLSRLLFGTSITNLSAPEALQLAAAVTSLRGGGTGLNPINAVRRAAGLDRLRILPADVTTGQRTSVAAGKYIGRRTYVEVITDGQGYSATRVEFQITRWLSLLSSISTLGRTSANVRVSRDY</sequence>
<feature type="transmembrane region" description="Helical" evidence="5">
    <location>
        <begin position="28"/>
        <end position="49"/>
    </location>
</feature>
<comment type="subcellular location">
    <subcellularLocation>
        <location evidence="1">Membrane</location>
        <topology evidence="1">Single-pass membrane protein</topology>
    </subcellularLocation>
</comment>
<evidence type="ECO:0000256" key="3">
    <source>
        <dbReference type="ARBA" id="ARBA00022989"/>
    </source>
</evidence>
<evidence type="ECO:0000313" key="8">
    <source>
        <dbReference type="Proteomes" id="UP000318681"/>
    </source>
</evidence>
<evidence type="ECO:0000256" key="5">
    <source>
        <dbReference type="SAM" id="Phobius"/>
    </source>
</evidence>
<evidence type="ECO:0000256" key="4">
    <source>
        <dbReference type="ARBA" id="ARBA00023136"/>
    </source>
</evidence>
<proteinExistence type="predicted"/>
<comment type="caution">
    <text evidence="7">The sequence shown here is derived from an EMBL/GenBank/DDBJ whole genome shotgun (WGS) entry which is preliminary data.</text>
</comment>
<dbReference type="PANTHER" id="PTHR36985">
    <property type="entry name" value="TRANSLOCATION AND ASSEMBLY MODULE SUBUNIT TAMB"/>
    <property type="match status" value="1"/>
</dbReference>
<keyword evidence="8" id="KW-1185">Reference proteome</keyword>
<dbReference type="RefSeq" id="WP_145154194.1">
    <property type="nucleotide sequence ID" value="NZ_VNIM01000079.1"/>
</dbReference>
<organism evidence="7 8">
    <name type="scientific">Alterirhizorhabdus solaris</name>
    <dbReference type="NCBI Taxonomy" id="2529389"/>
    <lineage>
        <taxon>Bacteria</taxon>
        <taxon>Pseudomonadati</taxon>
        <taxon>Pseudomonadota</taxon>
        <taxon>Alphaproteobacteria</taxon>
        <taxon>Sphingomonadales</taxon>
        <taxon>Rhizorhabdaceae</taxon>
        <taxon>Alterirhizorhabdus</taxon>
    </lineage>
</organism>
<evidence type="ECO:0000256" key="1">
    <source>
        <dbReference type="ARBA" id="ARBA00004167"/>
    </source>
</evidence>
<keyword evidence="2 5" id="KW-0812">Transmembrane</keyword>
<dbReference type="Proteomes" id="UP000318681">
    <property type="component" value="Unassembled WGS sequence"/>
</dbReference>
<evidence type="ECO:0000256" key="2">
    <source>
        <dbReference type="ARBA" id="ARBA00022692"/>
    </source>
</evidence>
<dbReference type="PANTHER" id="PTHR36985:SF1">
    <property type="entry name" value="TRANSLOCATION AND ASSEMBLY MODULE SUBUNIT TAMB"/>
    <property type="match status" value="1"/>
</dbReference>
<gene>
    <name evidence="7" type="ORF">FOY91_16065</name>
</gene>
<dbReference type="GO" id="GO:0009306">
    <property type="term" value="P:protein secretion"/>
    <property type="evidence" value="ECO:0007669"/>
    <property type="project" value="InterPro"/>
</dbReference>
<dbReference type="Pfam" id="PF04357">
    <property type="entry name" value="TamB"/>
    <property type="match status" value="1"/>
</dbReference>
<protein>
    <submittedName>
        <fullName evidence="7">Translocation/assembly module TamB</fullName>
    </submittedName>
</protein>
<feature type="domain" description="Translocation and assembly module TamB C-terminal" evidence="6">
    <location>
        <begin position="1064"/>
        <end position="1402"/>
    </location>
</feature>
<dbReference type="GO" id="GO:0097347">
    <property type="term" value="C:TAM protein secretion complex"/>
    <property type="evidence" value="ECO:0007669"/>
    <property type="project" value="TreeGrafter"/>
</dbReference>
<name>A0A558QX95_9SPHN</name>
<dbReference type="GO" id="GO:0005886">
    <property type="term" value="C:plasma membrane"/>
    <property type="evidence" value="ECO:0007669"/>
    <property type="project" value="InterPro"/>
</dbReference>
<reference evidence="7 8" key="1">
    <citation type="submission" date="2019-07" db="EMBL/GenBank/DDBJ databases">
        <title>Sphingomonas solaris sp. nov., isolated from a solar panel from Boston, Massachusetts.</title>
        <authorList>
            <person name="Tanner K."/>
            <person name="Pascual J."/>
            <person name="Mancuso C."/>
            <person name="Pereto J."/>
            <person name="Khalil A."/>
            <person name="Vilanova C."/>
        </authorList>
    </citation>
    <scope>NUCLEOTIDE SEQUENCE [LARGE SCALE GENOMIC DNA]</scope>
    <source>
        <strain evidence="7 8">R4DWN</strain>
    </source>
</reference>